<sequence length="83" mass="8453">MNLSIDDNRVGRGLSLEDGLVDGGRALKGTFDMAGWAKSSNTSKLMAMDTNIKAKVAARLEAAEGGGGDVPGEVVLPSAYGNG</sequence>
<organism evidence="1 2">
    <name type="scientific">Populus alba</name>
    <name type="common">White poplar</name>
    <dbReference type="NCBI Taxonomy" id="43335"/>
    <lineage>
        <taxon>Eukaryota</taxon>
        <taxon>Viridiplantae</taxon>
        <taxon>Streptophyta</taxon>
        <taxon>Embryophyta</taxon>
        <taxon>Tracheophyta</taxon>
        <taxon>Spermatophyta</taxon>
        <taxon>Magnoliopsida</taxon>
        <taxon>eudicotyledons</taxon>
        <taxon>Gunneridae</taxon>
        <taxon>Pentapetalae</taxon>
        <taxon>rosids</taxon>
        <taxon>fabids</taxon>
        <taxon>Malpighiales</taxon>
        <taxon>Salicaceae</taxon>
        <taxon>Saliceae</taxon>
        <taxon>Populus</taxon>
    </lineage>
</organism>
<dbReference type="Proteomes" id="UP000309997">
    <property type="component" value="Unassembled WGS sequence"/>
</dbReference>
<accession>A0ACC4C2C5</accession>
<keyword evidence="2" id="KW-1185">Reference proteome</keyword>
<gene>
    <name evidence="1" type="ORF">D5086_012348</name>
</gene>
<dbReference type="EMBL" id="RCHU02000006">
    <property type="protein sequence ID" value="KAL3585481.1"/>
    <property type="molecule type" value="Genomic_DNA"/>
</dbReference>
<name>A0ACC4C2C5_POPAL</name>
<comment type="caution">
    <text evidence="1">The sequence shown here is derived from an EMBL/GenBank/DDBJ whole genome shotgun (WGS) entry which is preliminary data.</text>
</comment>
<evidence type="ECO:0000313" key="1">
    <source>
        <dbReference type="EMBL" id="KAL3585481.1"/>
    </source>
</evidence>
<reference evidence="1 2" key="1">
    <citation type="journal article" date="2024" name="Plant Biotechnol. J.">
        <title>Genome and CRISPR/Cas9 system of a widespread forest tree (Populus alba) in the world.</title>
        <authorList>
            <person name="Liu Y.J."/>
            <person name="Jiang P.F."/>
            <person name="Han X.M."/>
            <person name="Li X.Y."/>
            <person name="Wang H.M."/>
            <person name="Wang Y.J."/>
            <person name="Wang X.X."/>
            <person name="Zeng Q.Y."/>
        </authorList>
    </citation>
    <scope>NUCLEOTIDE SEQUENCE [LARGE SCALE GENOMIC DNA]</scope>
    <source>
        <strain evidence="2">cv. PAL-ZL1</strain>
    </source>
</reference>
<protein>
    <submittedName>
        <fullName evidence="1">Uncharacterized protein</fullName>
    </submittedName>
</protein>
<evidence type="ECO:0000313" key="2">
    <source>
        <dbReference type="Proteomes" id="UP000309997"/>
    </source>
</evidence>
<proteinExistence type="predicted"/>